<name>A0A182J9Q4_ANOAO</name>
<dbReference type="VEuPathDB" id="VectorBase:AATE014027"/>
<protein>
    <submittedName>
        <fullName evidence="2">Uncharacterized protein</fullName>
    </submittedName>
</protein>
<evidence type="ECO:0000256" key="1">
    <source>
        <dbReference type="SAM" id="MobiDB-lite"/>
    </source>
</evidence>
<organism evidence="2">
    <name type="scientific">Anopheles atroparvus</name>
    <name type="common">European mosquito</name>
    <dbReference type="NCBI Taxonomy" id="41427"/>
    <lineage>
        <taxon>Eukaryota</taxon>
        <taxon>Metazoa</taxon>
        <taxon>Ecdysozoa</taxon>
        <taxon>Arthropoda</taxon>
        <taxon>Hexapoda</taxon>
        <taxon>Insecta</taxon>
        <taxon>Pterygota</taxon>
        <taxon>Neoptera</taxon>
        <taxon>Endopterygota</taxon>
        <taxon>Diptera</taxon>
        <taxon>Nematocera</taxon>
        <taxon>Culicoidea</taxon>
        <taxon>Culicidae</taxon>
        <taxon>Anophelinae</taxon>
        <taxon>Anopheles</taxon>
    </lineage>
</organism>
<accession>A0A182J9Q4</accession>
<feature type="region of interest" description="Disordered" evidence="1">
    <location>
        <begin position="276"/>
        <end position="323"/>
    </location>
</feature>
<proteinExistence type="predicted"/>
<dbReference type="EnsemblMetazoa" id="AATE014027-RA">
    <property type="protein sequence ID" value="AATE014027-PA.1"/>
    <property type="gene ID" value="AATE014027"/>
</dbReference>
<reference evidence="2" key="1">
    <citation type="submission" date="2022-08" db="UniProtKB">
        <authorList>
            <consortium name="EnsemblMetazoa"/>
        </authorList>
    </citation>
    <scope>IDENTIFICATION</scope>
    <source>
        <strain evidence="2">EBRO</strain>
    </source>
</reference>
<evidence type="ECO:0000313" key="2">
    <source>
        <dbReference type="EnsemblMetazoa" id="AATE014027-PA.1"/>
    </source>
</evidence>
<dbReference type="AlphaFoldDB" id="A0A182J9Q4"/>
<feature type="compositionally biased region" description="Acidic residues" evidence="1">
    <location>
        <begin position="301"/>
        <end position="311"/>
    </location>
</feature>
<sequence>MGRRRNGRQKIVRLFTSTEARLSIANQHRNGNAPWRWKTTAGTVTAATRTTVVMIQGALLVSGSLRLVAVVLEPDLHLRRREANQRGQMFALRCGEVALLPEPPFQLVRLCLREEDAPLALFVPDRAGGSGVATIRRQPAVVGVVDHVDHLVVAALLDVHVVRVFRVRIAVQMVVVVMVQVQMMVAPFRVLRGAGRSHAGTGPGEVRGRGGGVKVTGTAGCACGRQRRQTGTSDVRTLRVHRRGAVRRADLLCEQPLVGLLGRFCRTARTSQLPQTERVDGGCSVVSSPSAHGEGDAAAREDDDGGDDEGDDRTGDSKDSQWTCRCGKRTRTSEPLPFWRNVIQNNGLITTAESVGISDIAKLLKARPDRFPEEVIFHTRISSTVTEKIRHGDKRL</sequence>